<keyword evidence="3" id="KW-0862">Zinc</keyword>
<dbReference type="GO" id="GO:0046872">
    <property type="term" value="F:metal ion binding"/>
    <property type="evidence" value="ECO:0007669"/>
    <property type="project" value="UniProtKB-KW"/>
</dbReference>
<evidence type="ECO:0000313" key="9">
    <source>
        <dbReference type="EMBL" id="CAL1169550.1"/>
    </source>
</evidence>
<dbReference type="AlphaFoldDB" id="A0A9P1DTS3"/>
<feature type="domain" description="Deacetylase sirtuin-type" evidence="7">
    <location>
        <begin position="65"/>
        <end position="294"/>
    </location>
</feature>
<evidence type="ECO:0000256" key="1">
    <source>
        <dbReference type="ARBA" id="ARBA00001947"/>
    </source>
</evidence>
<dbReference type="EMBL" id="CAMXCT030006569">
    <property type="protein sequence ID" value="CAL4803487.1"/>
    <property type="molecule type" value="Genomic_DNA"/>
</dbReference>
<dbReference type="GO" id="GO:0070403">
    <property type="term" value="F:NAD+ binding"/>
    <property type="evidence" value="ECO:0007669"/>
    <property type="project" value="TreeGrafter"/>
</dbReference>
<evidence type="ECO:0000256" key="4">
    <source>
        <dbReference type="ARBA" id="ARBA00023027"/>
    </source>
</evidence>
<evidence type="ECO:0000256" key="5">
    <source>
        <dbReference type="ARBA" id="ARBA00038170"/>
    </source>
</evidence>
<reference evidence="9" key="2">
    <citation type="submission" date="2024-04" db="EMBL/GenBank/DDBJ databases">
        <authorList>
            <person name="Chen Y."/>
            <person name="Shah S."/>
            <person name="Dougan E. K."/>
            <person name="Thang M."/>
            <person name="Chan C."/>
        </authorList>
    </citation>
    <scope>NUCLEOTIDE SEQUENCE [LARGE SCALE GENOMIC DNA]</scope>
</reference>
<comment type="caution">
    <text evidence="8">The sequence shown here is derived from an EMBL/GenBank/DDBJ whole genome shotgun (WGS) entry which is preliminary data.</text>
</comment>
<dbReference type="Gene3D" id="3.40.50.1220">
    <property type="entry name" value="TPP-binding domain"/>
    <property type="match status" value="1"/>
</dbReference>
<evidence type="ECO:0000259" key="7">
    <source>
        <dbReference type="PROSITE" id="PS50305"/>
    </source>
</evidence>
<dbReference type="OrthoDB" id="424302at2759"/>
<organism evidence="8">
    <name type="scientific">Cladocopium goreaui</name>
    <dbReference type="NCBI Taxonomy" id="2562237"/>
    <lineage>
        <taxon>Eukaryota</taxon>
        <taxon>Sar</taxon>
        <taxon>Alveolata</taxon>
        <taxon>Dinophyceae</taxon>
        <taxon>Suessiales</taxon>
        <taxon>Symbiodiniaceae</taxon>
        <taxon>Cladocopium</taxon>
    </lineage>
</organism>
<evidence type="ECO:0000256" key="3">
    <source>
        <dbReference type="ARBA" id="ARBA00022833"/>
    </source>
</evidence>
<evidence type="ECO:0000256" key="6">
    <source>
        <dbReference type="PROSITE-ProRule" id="PRU00236"/>
    </source>
</evidence>
<dbReference type="PROSITE" id="PS50305">
    <property type="entry name" value="SIRTUIN"/>
    <property type="match status" value="1"/>
</dbReference>
<proteinExistence type="inferred from homology"/>
<dbReference type="GO" id="GO:0005634">
    <property type="term" value="C:nucleus"/>
    <property type="evidence" value="ECO:0007669"/>
    <property type="project" value="TreeGrafter"/>
</dbReference>
<dbReference type="PANTHER" id="PTHR11085:SF1">
    <property type="entry name" value="NAD-DEPENDENT PROTEIN DEACETYLASE SIRTUIN-7"/>
    <property type="match status" value="1"/>
</dbReference>
<dbReference type="InterPro" id="IPR029035">
    <property type="entry name" value="DHS-like_NAD/FAD-binding_dom"/>
</dbReference>
<reference evidence="8" key="1">
    <citation type="submission" date="2022-10" db="EMBL/GenBank/DDBJ databases">
        <authorList>
            <person name="Chen Y."/>
            <person name="Dougan E. K."/>
            <person name="Chan C."/>
            <person name="Rhodes N."/>
            <person name="Thang M."/>
        </authorList>
    </citation>
    <scope>NUCLEOTIDE SEQUENCE</scope>
</reference>
<keyword evidence="2" id="KW-0479">Metal-binding</keyword>
<keyword evidence="11" id="KW-1185">Reference proteome</keyword>
<dbReference type="GO" id="GO:0017136">
    <property type="term" value="F:histone deacetylase activity, NAD-dependent"/>
    <property type="evidence" value="ECO:0007669"/>
    <property type="project" value="TreeGrafter"/>
</dbReference>
<dbReference type="EMBL" id="CAMXCT020006569">
    <property type="protein sequence ID" value="CAL1169550.1"/>
    <property type="molecule type" value="Genomic_DNA"/>
</dbReference>
<accession>A0A9P1DTS3</accession>
<evidence type="ECO:0000313" key="10">
    <source>
        <dbReference type="EMBL" id="CAL4803487.1"/>
    </source>
</evidence>
<keyword evidence="4" id="KW-0520">NAD</keyword>
<comment type="caution">
    <text evidence="6">Lacks conserved residue(s) required for the propagation of feature annotation.</text>
</comment>
<dbReference type="SUPFAM" id="SSF52467">
    <property type="entry name" value="DHS-like NAD/FAD-binding domain"/>
    <property type="match status" value="1"/>
</dbReference>
<comment type="similarity">
    <text evidence="5">Belongs to the sirtuin family. Class IV subfamily.</text>
</comment>
<dbReference type="EMBL" id="CAMXCT010006569">
    <property type="protein sequence ID" value="CAI4016175.1"/>
    <property type="molecule type" value="Genomic_DNA"/>
</dbReference>
<evidence type="ECO:0000313" key="8">
    <source>
        <dbReference type="EMBL" id="CAI4016175.1"/>
    </source>
</evidence>
<gene>
    <name evidence="8" type="ORF">C1SCF055_LOCUS40935</name>
</gene>
<sequence length="712" mass="79374">MTHGGPVEDRQVRESHDKSWHGLPFWHGQLGRGQAWPAPELVASEPQEARPGFSSCSADEYEDFPEVLAAKAKLVAGLLRRSRYTVAYTGAGISTAAGIKDYASRASTSKVNHLVTNDSLEEGLHAQPTWSHRFFTELWRQELLHHWVQQNHDGLPQKAGYPQEALNEIHGSWFDPSNPVVHFRAELRPENFAWMLDAELRCDLVLAVGTSLCDTPSTADRMVVSPMERTKRARPSSSSGADGAAVVVGLQRTRLDQDVQLRVFGEADAFFQLVAKEMSLSIKAELTVEKMSEEAAPYSVGQVVHITAGPSAGRALRIAKQVEGNHFQLDGGHLLGAWWLNCPHHPCPFPLSTTPLPRCMRYQRVVDAARLIEVPCSGAPESFLSGRWRGDAVRLQGAKDHPTATAERTQDLCWALSFQKESIEGVGFTTWPAAAVLCNVGGRAWHKLSGRYEGGRFQLELGWETSVASRRSDEPLGADQGERRMLRCQVAGRIWWDDRRGRFVLAGLWHDEGLSGALLMSQELDSDAGRWEGTVDNVHEEWLLAVDLKQRPQIFGVVIGEGGSDEWNLIRGFCDQHGKVALRKDFADGSFLESPWHLESRDLPQSCDELVAANSRMCQVRPWQRIADITELLGSYCQSRGSSVQLIEDDGQVKLQTQKEILQTPAFLESGRIRLHKQCGHLKENKQIVWSNGSIWTREVTVDSIAEKKLRS</sequence>
<dbReference type="InterPro" id="IPR026590">
    <property type="entry name" value="Ssirtuin_cat_dom"/>
</dbReference>
<evidence type="ECO:0000313" key="11">
    <source>
        <dbReference type="Proteomes" id="UP001152797"/>
    </source>
</evidence>
<name>A0A9P1DTS3_9DINO</name>
<evidence type="ECO:0000256" key="2">
    <source>
        <dbReference type="ARBA" id="ARBA00022723"/>
    </source>
</evidence>
<dbReference type="InterPro" id="IPR050134">
    <property type="entry name" value="NAD-dep_sirtuin_deacylases"/>
</dbReference>
<comment type="cofactor">
    <cofactor evidence="1">
        <name>Zn(2+)</name>
        <dbReference type="ChEBI" id="CHEBI:29105"/>
    </cofactor>
</comment>
<dbReference type="Proteomes" id="UP001152797">
    <property type="component" value="Unassembled WGS sequence"/>
</dbReference>
<dbReference type="PANTHER" id="PTHR11085">
    <property type="entry name" value="NAD-DEPENDENT PROTEIN DEACYLASE SIRTUIN-5, MITOCHONDRIAL-RELATED"/>
    <property type="match status" value="1"/>
</dbReference>
<protein>
    <submittedName>
        <fullName evidence="10">NAD-dependent protein deacetylase Sirt7 (Regulatory protein SIR2 homolog 7) (SIR2-like protein 7)</fullName>
    </submittedName>
</protein>